<feature type="compositionally biased region" description="Basic and acidic residues" evidence="4">
    <location>
        <begin position="228"/>
        <end position="242"/>
    </location>
</feature>
<evidence type="ECO:0000259" key="5">
    <source>
        <dbReference type="Pfam" id="PF13178"/>
    </source>
</evidence>
<evidence type="ECO:0000256" key="2">
    <source>
        <dbReference type="ARBA" id="ARBA00024341"/>
    </source>
</evidence>
<comment type="caution">
    <text evidence="6">The sequence shown here is derived from an EMBL/GenBank/DDBJ whole genome shotgun (WGS) entry which is preliminary data.</text>
</comment>
<dbReference type="AlphaFoldDB" id="A0AAV6WYQ2"/>
<dbReference type="PANTHER" id="PTHR32295:SF212">
    <property type="entry name" value="CALMODULIN BINDING PROTEIN-RELATED"/>
    <property type="match status" value="1"/>
</dbReference>
<dbReference type="Pfam" id="PF13178">
    <property type="entry name" value="DUF4005"/>
    <property type="match status" value="1"/>
</dbReference>
<dbReference type="CDD" id="cd23767">
    <property type="entry name" value="IQCD"/>
    <property type="match status" value="1"/>
</dbReference>
<feature type="domain" description="DUF4005" evidence="5">
    <location>
        <begin position="316"/>
        <end position="353"/>
    </location>
</feature>
<evidence type="ECO:0000313" key="7">
    <source>
        <dbReference type="Proteomes" id="UP000826271"/>
    </source>
</evidence>
<feature type="region of interest" description="Disordered" evidence="4">
    <location>
        <begin position="228"/>
        <end position="256"/>
    </location>
</feature>
<organism evidence="6 7">
    <name type="scientific">Buddleja alternifolia</name>
    <dbReference type="NCBI Taxonomy" id="168488"/>
    <lineage>
        <taxon>Eukaryota</taxon>
        <taxon>Viridiplantae</taxon>
        <taxon>Streptophyta</taxon>
        <taxon>Embryophyta</taxon>
        <taxon>Tracheophyta</taxon>
        <taxon>Spermatophyta</taxon>
        <taxon>Magnoliopsida</taxon>
        <taxon>eudicotyledons</taxon>
        <taxon>Gunneridae</taxon>
        <taxon>Pentapetalae</taxon>
        <taxon>asterids</taxon>
        <taxon>lamiids</taxon>
        <taxon>Lamiales</taxon>
        <taxon>Scrophulariaceae</taxon>
        <taxon>Buddlejeae</taxon>
        <taxon>Buddleja</taxon>
    </lineage>
</organism>
<protein>
    <recommendedName>
        <fullName evidence="5">DUF4005 domain-containing protein</fullName>
    </recommendedName>
</protein>
<reference evidence="6" key="1">
    <citation type="submission" date="2019-10" db="EMBL/GenBank/DDBJ databases">
        <authorList>
            <person name="Zhang R."/>
            <person name="Pan Y."/>
            <person name="Wang J."/>
            <person name="Ma R."/>
            <person name="Yu S."/>
        </authorList>
    </citation>
    <scope>NUCLEOTIDE SEQUENCE</scope>
    <source>
        <strain evidence="6">LA-IB0</strain>
        <tissue evidence="6">Leaf</tissue>
    </source>
</reference>
<proteinExistence type="inferred from homology"/>
<dbReference type="PROSITE" id="PS50096">
    <property type="entry name" value="IQ"/>
    <property type="match status" value="2"/>
</dbReference>
<evidence type="ECO:0000256" key="3">
    <source>
        <dbReference type="ARBA" id="ARBA00024378"/>
    </source>
</evidence>
<keyword evidence="1" id="KW-0112">Calmodulin-binding</keyword>
<name>A0AAV6WYQ2_9LAMI</name>
<dbReference type="Gene3D" id="1.20.5.190">
    <property type="match status" value="1"/>
</dbReference>
<dbReference type="PANTHER" id="PTHR32295">
    <property type="entry name" value="IQ-DOMAIN 5-RELATED"/>
    <property type="match status" value="1"/>
</dbReference>
<comment type="similarity">
    <text evidence="2">Belongs to the IQD family.</text>
</comment>
<dbReference type="GO" id="GO:0005516">
    <property type="term" value="F:calmodulin binding"/>
    <property type="evidence" value="ECO:0007669"/>
    <property type="project" value="UniProtKB-KW"/>
</dbReference>
<comment type="subunit">
    <text evidence="3">Binds to multiple calmodulin (CaM) in the presence of Ca(2+) and CaM-like proteins.</text>
</comment>
<keyword evidence="7" id="KW-1185">Reference proteome</keyword>
<evidence type="ECO:0000313" key="6">
    <source>
        <dbReference type="EMBL" id="KAG8372023.1"/>
    </source>
</evidence>
<feature type="compositionally biased region" description="Polar residues" evidence="4">
    <location>
        <begin position="243"/>
        <end position="252"/>
    </location>
</feature>
<gene>
    <name evidence="6" type="ORF">BUALT_Bualt12G0023600</name>
</gene>
<evidence type="ECO:0000256" key="4">
    <source>
        <dbReference type="SAM" id="MobiDB-lite"/>
    </source>
</evidence>
<dbReference type="SMART" id="SM00015">
    <property type="entry name" value="IQ"/>
    <property type="match status" value="1"/>
</dbReference>
<accession>A0AAV6WYQ2</accession>
<evidence type="ECO:0000256" key="1">
    <source>
        <dbReference type="ARBA" id="ARBA00022860"/>
    </source>
</evidence>
<dbReference type="InterPro" id="IPR025064">
    <property type="entry name" value="DUF4005"/>
</dbReference>
<dbReference type="Pfam" id="PF00612">
    <property type="entry name" value="IQ"/>
    <property type="match status" value="2"/>
</dbReference>
<sequence length="375" mass="43059">MGKKKSWFTFVKRLFIHESKPKPKEKPKKWRWCLEMFKFEKYPALEVPQRVLDDATEAQRKRSMAVAIATAAAAEAAVAAAKAAAEVVRLTNIPSEHERRNLKFAAIKIQSAYRGHLARKALGALKGLVKLQAVIRAELVRRRIVKALAPMSTFTKARSQVHQKRVPTLLDYLNHGEKRLSLSQREGTKSEEFKLQFKTPKSWDMSLVSKEDMEAVYLQKQEAIAKRERMKQYSSSYRERRNNQSPQETMPQQEEKQKLNLLTHSNTITVEPSWLRQLKLRTACKQEMIEELTSSPFSLPRRSFCHVKQKTSGEGGSLTNSPVFPTYMASTESAKAKSSRSLSTPKQRLRLCETYSGDQHSPYKLRLSWSSFNEI</sequence>
<dbReference type="Proteomes" id="UP000826271">
    <property type="component" value="Unassembled WGS sequence"/>
</dbReference>
<dbReference type="InterPro" id="IPR000048">
    <property type="entry name" value="IQ_motif_EF-hand-BS"/>
</dbReference>
<dbReference type="EMBL" id="WHWC01000012">
    <property type="protein sequence ID" value="KAG8372023.1"/>
    <property type="molecule type" value="Genomic_DNA"/>
</dbReference>